<dbReference type="Gene3D" id="3.40.50.12580">
    <property type="match status" value="1"/>
</dbReference>
<keyword evidence="2" id="KW-1185">Reference proteome</keyword>
<dbReference type="Proteomes" id="UP000653472">
    <property type="component" value="Unassembled WGS sequence"/>
</dbReference>
<dbReference type="EMBL" id="JAAVXB010000001">
    <property type="protein sequence ID" value="NKF21023.1"/>
    <property type="molecule type" value="Genomic_DNA"/>
</dbReference>
<dbReference type="InterPro" id="IPR043148">
    <property type="entry name" value="TagF_C"/>
</dbReference>
<name>A0A970B4V1_9GAMM</name>
<protein>
    <submittedName>
        <fullName evidence="1">Sensor domain-containing protein</fullName>
    </submittedName>
</protein>
<reference evidence="1" key="1">
    <citation type="submission" date="2020-03" db="EMBL/GenBank/DDBJ databases">
        <title>Solimonas marina sp. nov., isolated from deep seawater of the Pacific Ocean.</title>
        <authorList>
            <person name="Liu X."/>
            <person name="Lai Q."/>
            <person name="Sun F."/>
            <person name="Gai Y."/>
            <person name="Li G."/>
            <person name="Shao Z."/>
        </authorList>
    </citation>
    <scope>NUCLEOTIDE SEQUENCE</scope>
    <source>
        <strain evidence="1">C16B3</strain>
    </source>
</reference>
<evidence type="ECO:0000313" key="1">
    <source>
        <dbReference type="EMBL" id="NKF21023.1"/>
    </source>
</evidence>
<proteinExistence type="predicted"/>
<comment type="caution">
    <text evidence="1">The sequence shown here is derived from an EMBL/GenBank/DDBJ whole genome shotgun (WGS) entry which is preliminary data.</text>
</comment>
<accession>A0A970B4V1</accession>
<gene>
    <name evidence="1" type="ORF">G7Y82_01760</name>
</gene>
<sequence length="395" mass="44264">MTRWRHGAARARVCFSYIAQEHQIPHSLPIAVALAQDHPDVDVHIAGAPRQLSFARSMLDARGIQAPLQFDELRQPLEGRLGVPCKKRQLRLNALYFSGFDAVVVPERTSTYLRRLPLPRTRLIGTEHGAGDREVTYAPEVARYDFLMLAGRKQARRLLELGYAREERLATGVYAKFDWVGAQTPARRRFNNGRPTVLYNPHFESALSSWATHGQAVLDYFARSTRYNLIFAPHLRLFDPPSAAKYRPFERYRGLSHLHIDLGSASCVDMHYTADADLYLGDVSSQVVEFLMRPRPCVFINAHGHDWRDDPHYRFWTLGPVIESADALDTALASAFATHAQMVDAQLAYVADSFGEVRVGHSATRGATAITSFLHREADAEAQQRSAGLATSTAP</sequence>
<dbReference type="SUPFAM" id="SSF53756">
    <property type="entry name" value="UDP-Glycosyltransferase/glycogen phosphorylase"/>
    <property type="match status" value="1"/>
</dbReference>
<organism evidence="1 2">
    <name type="scientific">Solimonas marina</name>
    <dbReference type="NCBI Taxonomy" id="2714601"/>
    <lineage>
        <taxon>Bacteria</taxon>
        <taxon>Pseudomonadati</taxon>
        <taxon>Pseudomonadota</taxon>
        <taxon>Gammaproteobacteria</taxon>
        <taxon>Nevskiales</taxon>
        <taxon>Nevskiaceae</taxon>
        <taxon>Solimonas</taxon>
    </lineage>
</organism>
<dbReference type="AlphaFoldDB" id="A0A970B4V1"/>
<evidence type="ECO:0000313" key="2">
    <source>
        <dbReference type="Proteomes" id="UP000653472"/>
    </source>
</evidence>